<dbReference type="Proteomes" id="UP000273898">
    <property type="component" value="Unassembled WGS sequence"/>
</dbReference>
<evidence type="ECO:0000256" key="1">
    <source>
        <dbReference type="SAM" id="SignalP"/>
    </source>
</evidence>
<proteinExistence type="predicted"/>
<reference evidence="2 4" key="1">
    <citation type="submission" date="2018-10" db="EMBL/GenBank/DDBJ databases">
        <title>Genomic Encyclopedia of Archaeal and Bacterial Type Strains, Phase II (KMG-II): from individual species to whole genera.</title>
        <authorList>
            <person name="Goeker M."/>
        </authorList>
    </citation>
    <scope>NUCLEOTIDE SEQUENCE [LARGE SCALE GENOMIC DNA]</scope>
    <source>
        <strain evidence="2 4">DSM 19624</strain>
    </source>
</reference>
<name>A0A497Y251_9SPHI</name>
<keyword evidence="5" id="KW-1185">Reference proteome</keyword>
<evidence type="ECO:0000313" key="4">
    <source>
        <dbReference type="Proteomes" id="UP000273898"/>
    </source>
</evidence>
<reference evidence="3 5" key="2">
    <citation type="submission" date="2019-03" db="EMBL/GenBank/DDBJ databases">
        <authorList>
            <person name="He R.-H."/>
        </authorList>
    </citation>
    <scope>NUCLEOTIDE SEQUENCE [LARGE SCALE GENOMIC DNA]</scope>
    <source>
        <strain evidence="3 5">DSM 19624</strain>
    </source>
</reference>
<gene>
    <name evidence="2" type="ORF">BCL90_2005</name>
    <name evidence="3" type="ORF">E3V97_07040</name>
</gene>
<dbReference type="RefSeq" id="WP_121283782.1">
    <property type="nucleotide sequence ID" value="NZ_RCCK01000011.1"/>
</dbReference>
<evidence type="ECO:0000313" key="3">
    <source>
        <dbReference type="EMBL" id="TFB33795.1"/>
    </source>
</evidence>
<feature type="signal peptide" evidence="1">
    <location>
        <begin position="1"/>
        <end position="22"/>
    </location>
</feature>
<dbReference type="Proteomes" id="UP000297429">
    <property type="component" value="Unassembled WGS sequence"/>
</dbReference>
<sequence length="389" mass="44633">MIKASTIALLIAIFFISNKSIAQDKPGYKTVELDSVLYDSLSGKIKYFVDRNRNNFSFNEDIASSVFLSKASFIANKRWMTKSDFSDRKSLILDAKISPYINISPFNWTIGLNKKKGSYLMFALYFNPEFEVRIFNNDKSVGDSSLPVRTASSRPGGELFISHNKLYKQGRKYNFGFSVKGYHHSNGQDGEEFNSTDKAWGKKGYFNTYNGNFSDDFVVELNGLMFIKNAGNTINQYLKFGYGQSSGLAPGMEKYHVYGTNKFNLFYSLKSSKNYKRTIVDHEQKKIYDITRYNPIESFRIEFFASFITNQMNVGPIYNLSKATFQDRINFHSTVHYRVRGFSAAGLFIEGGYYGQDTYNAYFQRSAWFAKAGLSFGLFNYHKRADDLK</sequence>
<dbReference type="EMBL" id="RCCK01000011">
    <property type="protein sequence ID" value="RLJ76951.1"/>
    <property type="molecule type" value="Genomic_DNA"/>
</dbReference>
<evidence type="ECO:0000313" key="2">
    <source>
        <dbReference type="EMBL" id="RLJ76951.1"/>
    </source>
</evidence>
<dbReference type="AlphaFoldDB" id="A0A497Y251"/>
<organism evidence="2 4">
    <name type="scientific">Pedobacter alluvionis</name>
    <dbReference type="NCBI Taxonomy" id="475253"/>
    <lineage>
        <taxon>Bacteria</taxon>
        <taxon>Pseudomonadati</taxon>
        <taxon>Bacteroidota</taxon>
        <taxon>Sphingobacteriia</taxon>
        <taxon>Sphingobacteriales</taxon>
        <taxon>Sphingobacteriaceae</taxon>
        <taxon>Pedobacter</taxon>
    </lineage>
</organism>
<accession>A0A497Y251</accession>
<dbReference type="OrthoDB" id="977150at2"/>
<comment type="caution">
    <text evidence="2">The sequence shown here is derived from an EMBL/GenBank/DDBJ whole genome shotgun (WGS) entry which is preliminary data.</text>
</comment>
<protein>
    <submittedName>
        <fullName evidence="2">Uncharacterized protein</fullName>
    </submittedName>
</protein>
<dbReference type="EMBL" id="SOPX01000001">
    <property type="protein sequence ID" value="TFB33795.1"/>
    <property type="molecule type" value="Genomic_DNA"/>
</dbReference>
<feature type="chain" id="PRO_5044605632" evidence="1">
    <location>
        <begin position="23"/>
        <end position="389"/>
    </location>
</feature>
<evidence type="ECO:0000313" key="5">
    <source>
        <dbReference type="Proteomes" id="UP000297429"/>
    </source>
</evidence>
<keyword evidence="1" id="KW-0732">Signal</keyword>